<name>A0A1F7RM39_9BACT</name>
<evidence type="ECO:0000313" key="2">
    <source>
        <dbReference type="Proteomes" id="UP000179266"/>
    </source>
</evidence>
<dbReference type="Gene3D" id="2.160.20.10">
    <property type="entry name" value="Single-stranded right-handed beta-helix, Pectin lyase-like"/>
    <property type="match status" value="1"/>
</dbReference>
<reference evidence="1 2" key="1">
    <citation type="journal article" date="2016" name="Nat. Commun.">
        <title>Thousands of microbial genomes shed light on interconnected biogeochemical processes in an aquifer system.</title>
        <authorList>
            <person name="Anantharaman K."/>
            <person name="Brown C.T."/>
            <person name="Hug L.A."/>
            <person name="Sharon I."/>
            <person name="Castelle C.J."/>
            <person name="Probst A.J."/>
            <person name="Thomas B.C."/>
            <person name="Singh A."/>
            <person name="Wilkins M.J."/>
            <person name="Karaoz U."/>
            <person name="Brodie E.L."/>
            <person name="Williams K.H."/>
            <person name="Hubbard S.S."/>
            <person name="Banfield J.F."/>
        </authorList>
    </citation>
    <scope>NUCLEOTIDE SEQUENCE [LARGE SCALE GENOMIC DNA]</scope>
</reference>
<dbReference type="InterPro" id="IPR012334">
    <property type="entry name" value="Pectin_lyas_fold"/>
</dbReference>
<dbReference type="InterPro" id="IPR011050">
    <property type="entry name" value="Pectin_lyase_fold/virulence"/>
</dbReference>
<dbReference type="Proteomes" id="UP000179266">
    <property type="component" value="Unassembled WGS sequence"/>
</dbReference>
<sequence length="611" mass="66343">MYKNALPVYLMFCITLLIVMVFSVDAHSICSCNSLPGPSPGETVVTVNNAADLQDEIDNATGPKTIYLQNGTYYVDTSWWITVTNPDITIRSLSGNRDDVTIQGEGMGPKPGFGIQVYESRITIADLTIRNVGNHAIQVSKLSSVQTDDLLFHNIRCIDTGEQVFKSSGGNMYNGIIECSVFEYTSTMNEGCYTNGIDLVGTHDWIIRDCIIKNIKGFDCLAGPAILVWPADSGITSSGTIVERNYVIDCDMGIALGNAWAAGINHTDGIVRNNFIKGYSDSDFGIAVIKATNTQVLNNTIYSPGSWPYSIEVQFSESSNCLIMNNLYDEPMWLNRFGSNNPTLTTNYQYSSSSIFVDPSAGDLHLNSGSYASINDTGTSSPHRITDIDCESIVSNPDIGADEYHGSSTVTPTSTNTPVFTPTPIPTPTTGPWPGFQLCARLNLISVPFDNESLKKAGSILTVICSGRADALWRYNCITKNFESWTTLDTGDGWDCSPGTPLWVNITGTTMCTWKPTGNPIASLSYNLCNGMNVVSLPVFSTSINSADDLLSDIPGCNGIWRWKKDTNCSASAGFDGFFTISLPSENFILFYGSGYWANVNSSGTWTPPNP</sequence>
<dbReference type="EMBL" id="MGDD01000312">
    <property type="protein sequence ID" value="OGL42619.1"/>
    <property type="molecule type" value="Genomic_DNA"/>
</dbReference>
<dbReference type="SMART" id="SM00710">
    <property type="entry name" value="PbH1"/>
    <property type="match status" value="4"/>
</dbReference>
<accession>A0A1F7RM39</accession>
<evidence type="ECO:0000313" key="1">
    <source>
        <dbReference type="EMBL" id="OGL42619.1"/>
    </source>
</evidence>
<protein>
    <recommendedName>
        <fullName evidence="3">Right handed beta helix domain-containing protein</fullName>
    </recommendedName>
</protein>
<dbReference type="AlphaFoldDB" id="A0A1F7RM39"/>
<proteinExistence type="predicted"/>
<gene>
    <name evidence="1" type="ORF">A2161_04125</name>
</gene>
<organism evidence="1 2">
    <name type="scientific">Candidatus Schekmanbacteria bacterium RBG_13_48_7</name>
    <dbReference type="NCBI Taxonomy" id="1817878"/>
    <lineage>
        <taxon>Bacteria</taxon>
        <taxon>Candidatus Schekmaniibacteriota</taxon>
    </lineage>
</organism>
<evidence type="ECO:0008006" key="3">
    <source>
        <dbReference type="Google" id="ProtNLM"/>
    </source>
</evidence>
<dbReference type="InterPro" id="IPR006626">
    <property type="entry name" value="PbH1"/>
</dbReference>
<comment type="caution">
    <text evidence="1">The sequence shown here is derived from an EMBL/GenBank/DDBJ whole genome shotgun (WGS) entry which is preliminary data.</text>
</comment>
<dbReference type="SUPFAM" id="SSF51126">
    <property type="entry name" value="Pectin lyase-like"/>
    <property type="match status" value="1"/>
</dbReference>